<protein>
    <recommendedName>
        <fullName evidence="1">SnoaL-like domain-containing protein</fullName>
    </recommendedName>
</protein>
<organism evidence="2">
    <name type="scientific">Vecturithrix granuli</name>
    <dbReference type="NCBI Taxonomy" id="1499967"/>
    <lineage>
        <taxon>Bacteria</taxon>
        <taxon>Candidatus Moduliflexota</taxon>
        <taxon>Candidatus Vecturitrichia</taxon>
        <taxon>Candidatus Vecturitrichales</taxon>
        <taxon>Candidatus Vecturitrichaceae</taxon>
        <taxon>Candidatus Vecturithrix</taxon>
    </lineage>
</organism>
<dbReference type="InterPro" id="IPR032710">
    <property type="entry name" value="NTF2-like_dom_sf"/>
</dbReference>
<dbReference type="HOGENOM" id="CLU_119548_1_0_0"/>
<gene>
    <name evidence="2" type="ORF">U27_02964</name>
</gene>
<dbReference type="STRING" id="1499967.U27_02964"/>
<accession>A0A081BUJ8</accession>
<dbReference type="SUPFAM" id="SSF54427">
    <property type="entry name" value="NTF2-like"/>
    <property type="match status" value="1"/>
</dbReference>
<name>A0A081BUJ8_VECG1</name>
<dbReference type="InterPro" id="IPR037401">
    <property type="entry name" value="SnoaL-like"/>
</dbReference>
<dbReference type="Proteomes" id="UP000030661">
    <property type="component" value="Unassembled WGS sequence"/>
</dbReference>
<evidence type="ECO:0000313" key="3">
    <source>
        <dbReference type="Proteomes" id="UP000030661"/>
    </source>
</evidence>
<dbReference type="EMBL" id="DF820464">
    <property type="protein sequence ID" value="GAK56003.1"/>
    <property type="molecule type" value="Genomic_DNA"/>
</dbReference>
<sequence length="166" mass="18703">MKGVFLTGICVMMGILLMGNLVCAATIEEEQANASQVLDALHDAASKHEAERYFSLYAPDAIFLGTDATERWTLEQFKEWAVPYFNSGKGWTYIKKERFMYVSTDMNTAWFDESLMNEKYGECRGSGVLIKVDGAWKIVQYNLTFPVPNSIAEKITEMIKAETAAK</sequence>
<proteinExistence type="predicted"/>
<dbReference type="eggNOG" id="COG4319">
    <property type="taxonomic scope" value="Bacteria"/>
</dbReference>
<feature type="domain" description="SnoaL-like" evidence="1">
    <location>
        <begin position="36"/>
        <end position="148"/>
    </location>
</feature>
<dbReference type="AlphaFoldDB" id="A0A081BUJ8"/>
<dbReference type="Gene3D" id="3.10.450.50">
    <property type="match status" value="1"/>
</dbReference>
<reference evidence="2" key="1">
    <citation type="journal article" date="2015" name="PeerJ">
        <title>First genomic representation of candidate bacterial phylum KSB3 points to enhanced environmental sensing as a trigger of wastewater bulking.</title>
        <authorList>
            <person name="Sekiguchi Y."/>
            <person name="Ohashi A."/>
            <person name="Parks D.H."/>
            <person name="Yamauchi T."/>
            <person name="Tyson G.W."/>
            <person name="Hugenholtz P."/>
        </authorList>
    </citation>
    <scope>NUCLEOTIDE SEQUENCE [LARGE SCALE GENOMIC DNA]</scope>
</reference>
<evidence type="ECO:0000313" key="2">
    <source>
        <dbReference type="EMBL" id="GAK56003.1"/>
    </source>
</evidence>
<dbReference type="Pfam" id="PF13474">
    <property type="entry name" value="SnoaL_3"/>
    <property type="match status" value="1"/>
</dbReference>
<keyword evidence="3" id="KW-1185">Reference proteome</keyword>
<evidence type="ECO:0000259" key="1">
    <source>
        <dbReference type="Pfam" id="PF13474"/>
    </source>
</evidence>